<dbReference type="InterPro" id="IPR051183">
    <property type="entry name" value="U1_U11-U12_snRNP_70-35kDa"/>
</dbReference>
<dbReference type="PROSITE" id="PS50102">
    <property type="entry name" value="RRM"/>
    <property type="match status" value="1"/>
</dbReference>
<feature type="compositionally biased region" description="Pro residues" evidence="4">
    <location>
        <begin position="1"/>
        <end position="13"/>
    </location>
</feature>
<feature type="compositionally biased region" description="Basic and acidic residues" evidence="4">
    <location>
        <begin position="95"/>
        <end position="108"/>
    </location>
</feature>
<feature type="region of interest" description="Disordered" evidence="4">
    <location>
        <begin position="218"/>
        <end position="313"/>
    </location>
</feature>
<feature type="compositionally biased region" description="Basic residues" evidence="4">
    <location>
        <begin position="42"/>
        <end position="54"/>
    </location>
</feature>
<comment type="caution">
    <text evidence="6">The sequence shown here is derived from an EMBL/GenBank/DDBJ whole genome shotgun (WGS) entry which is preliminary data.</text>
</comment>
<dbReference type="InterPro" id="IPR012677">
    <property type="entry name" value="Nucleotide-bd_a/b_plait_sf"/>
</dbReference>
<keyword evidence="7" id="KW-1185">Reference proteome</keyword>
<dbReference type="InterPro" id="IPR000504">
    <property type="entry name" value="RRM_dom"/>
</dbReference>
<feature type="region of interest" description="Disordered" evidence="4">
    <location>
        <begin position="1"/>
        <end position="110"/>
    </location>
</feature>
<feature type="compositionally biased region" description="Pro residues" evidence="4">
    <location>
        <begin position="303"/>
        <end position="313"/>
    </location>
</feature>
<dbReference type="Proteomes" id="UP001377567">
    <property type="component" value="Unassembled WGS sequence"/>
</dbReference>
<dbReference type="EMBL" id="BTGD01000008">
    <property type="protein sequence ID" value="GMM56310.1"/>
    <property type="molecule type" value="Genomic_DNA"/>
</dbReference>
<protein>
    <submittedName>
        <fullName evidence="6">U1 snRNP complex subunit</fullName>
    </submittedName>
</protein>
<comment type="subcellular location">
    <subcellularLocation>
        <location evidence="1">Nucleus</location>
    </subcellularLocation>
</comment>
<dbReference type="AlphaFoldDB" id="A0AAV5RXY4"/>
<evidence type="ECO:0000256" key="3">
    <source>
        <dbReference type="PROSITE-ProRule" id="PRU00176"/>
    </source>
</evidence>
<dbReference type="PANTHER" id="PTHR13952:SF5">
    <property type="entry name" value="U1 SMALL NUCLEAR RIBONUCLEOPROTEIN 70 KDA"/>
    <property type="match status" value="1"/>
</dbReference>
<organism evidence="6 7">
    <name type="scientific">Maudiozyma humilis</name>
    <name type="common">Sour dough yeast</name>
    <name type="synonym">Kazachstania humilis</name>
    <dbReference type="NCBI Taxonomy" id="51915"/>
    <lineage>
        <taxon>Eukaryota</taxon>
        <taxon>Fungi</taxon>
        <taxon>Dikarya</taxon>
        <taxon>Ascomycota</taxon>
        <taxon>Saccharomycotina</taxon>
        <taxon>Saccharomycetes</taxon>
        <taxon>Saccharomycetales</taxon>
        <taxon>Saccharomycetaceae</taxon>
        <taxon>Maudiozyma</taxon>
    </lineage>
</organism>
<evidence type="ECO:0000313" key="7">
    <source>
        <dbReference type="Proteomes" id="UP001377567"/>
    </source>
</evidence>
<keyword evidence="2" id="KW-0539">Nucleus</keyword>
<dbReference type="SUPFAM" id="SSF54928">
    <property type="entry name" value="RNA-binding domain, RBD"/>
    <property type="match status" value="1"/>
</dbReference>
<evidence type="ECO:0000256" key="2">
    <source>
        <dbReference type="ARBA" id="ARBA00023242"/>
    </source>
</evidence>
<dbReference type="GO" id="GO:0071011">
    <property type="term" value="C:precatalytic spliceosome"/>
    <property type="evidence" value="ECO:0007669"/>
    <property type="project" value="TreeGrafter"/>
</dbReference>
<dbReference type="GO" id="GO:0030619">
    <property type="term" value="F:U1 snRNA binding"/>
    <property type="evidence" value="ECO:0007669"/>
    <property type="project" value="TreeGrafter"/>
</dbReference>
<dbReference type="InterPro" id="IPR035979">
    <property type="entry name" value="RBD_domain_sf"/>
</dbReference>
<sequence>MNTPLQLPPPPPLRALRATDTPLPQRHTAAITGLAALCRAPPSKKSKGKGKGKSKSAAASPLAQYRQQFSRGSPNRHLAPGTAARTHTRRAHAHVAAERARWDPHTDPNARGTDPYATLFVARLPYAAGESDLQHAFAPYGDLLHVRVVRESEGSKGSRGYGFVVFADREDCRAAVRETGVRRGIEILGERCLVDVERGRTEGAMGAHPGYFLPRRLGGGLGGRARTHRGHGTGAAQPPRYRDDYAQDYAHSNAGGYGGRQFHRGPSRYAPGPPAPGPSSPAQDSAPPVAQYRSRVARGTVPPSAPRPAMPDY</sequence>
<gene>
    <name evidence="6" type="ORF">DAKH74_029260</name>
</gene>
<evidence type="ECO:0000256" key="4">
    <source>
        <dbReference type="SAM" id="MobiDB-lite"/>
    </source>
</evidence>
<dbReference type="GO" id="GO:0000398">
    <property type="term" value="P:mRNA splicing, via spliceosome"/>
    <property type="evidence" value="ECO:0007669"/>
    <property type="project" value="TreeGrafter"/>
</dbReference>
<evidence type="ECO:0000256" key="1">
    <source>
        <dbReference type="ARBA" id="ARBA00004123"/>
    </source>
</evidence>
<evidence type="ECO:0000313" key="6">
    <source>
        <dbReference type="EMBL" id="GMM56310.1"/>
    </source>
</evidence>
<dbReference type="Gene3D" id="3.30.70.330">
    <property type="match status" value="1"/>
</dbReference>
<reference evidence="6 7" key="1">
    <citation type="journal article" date="2023" name="Elife">
        <title>Identification of key yeast species and microbe-microbe interactions impacting larval growth of Drosophila in the wild.</title>
        <authorList>
            <person name="Mure A."/>
            <person name="Sugiura Y."/>
            <person name="Maeda R."/>
            <person name="Honda K."/>
            <person name="Sakurai N."/>
            <person name="Takahashi Y."/>
            <person name="Watada M."/>
            <person name="Katoh T."/>
            <person name="Gotoh A."/>
            <person name="Gotoh Y."/>
            <person name="Taniguchi I."/>
            <person name="Nakamura K."/>
            <person name="Hayashi T."/>
            <person name="Katayama T."/>
            <person name="Uemura T."/>
            <person name="Hattori Y."/>
        </authorList>
    </citation>
    <scope>NUCLEOTIDE SEQUENCE [LARGE SCALE GENOMIC DNA]</scope>
    <source>
        <strain evidence="6 7">KH-74</strain>
    </source>
</reference>
<evidence type="ECO:0000259" key="5">
    <source>
        <dbReference type="PROSITE" id="PS50102"/>
    </source>
</evidence>
<proteinExistence type="predicted"/>
<dbReference type="PANTHER" id="PTHR13952">
    <property type="entry name" value="U1 SMALL NUCLEAR RIBONUCLEOPROTEIN 70 KD"/>
    <property type="match status" value="1"/>
</dbReference>
<dbReference type="GO" id="GO:0005685">
    <property type="term" value="C:U1 snRNP"/>
    <property type="evidence" value="ECO:0007669"/>
    <property type="project" value="TreeGrafter"/>
</dbReference>
<dbReference type="Pfam" id="PF00076">
    <property type="entry name" value="RRM_1"/>
    <property type="match status" value="1"/>
</dbReference>
<dbReference type="GO" id="GO:0003729">
    <property type="term" value="F:mRNA binding"/>
    <property type="evidence" value="ECO:0007669"/>
    <property type="project" value="TreeGrafter"/>
</dbReference>
<dbReference type="GO" id="GO:0071004">
    <property type="term" value="C:U2-type prespliceosome"/>
    <property type="evidence" value="ECO:0007669"/>
    <property type="project" value="TreeGrafter"/>
</dbReference>
<name>A0AAV5RXY4_MAUHU</name>
<feature type="domain" description="RRM" evidence="5">
    <location>
        <begin position="117"/>
        <end position="199"/>
    </location>
</feature>
<keyword evidence="3" id="KW-0694">RNA-binding</keyword>
<accession>A0AAV5RXY4</accession>
<dbReference type="SMART" id="SM00360">
    <property type="entry name" value="RRM"/>
    <property type="match status" value="1"/>
</dbReference>